<keyword evidence="2" id="KW-0479">Metal-binding</keyword>
<feature type="domain" description="Iron-binding zinc finger CDGSH type" evidence="5">
    <location>
        <begin position="117"/>
        <end position="154"/>
    </location>
</feature>
<evidence type="ECO:0000313" key="7">
    <source>
        <dbReference type="Proteomes" id="UP001501410"/>
    </source>
</evidence>
<proteinExistence type="predicted"/>
<reference evidence="7" key="1">
    <citation type="journal article" date="2019" name="Int. J. Syst. Evol. Microbiol.">
        <title>The Global Catalogue of Microorganisms (GCM) 10K type strain sequencing project: providing services to taxonomists for standard genome sequencing and annotation.</title>
        <authorList>
            <consortium name="The Broad Institute Genomics Platform"/>
            <consortium name="The Broad Institute Genome Sequencing Center for Infectious Disease"/>
            <person name="Wu L."/>
            <person name="Ma J."/>
        </authorList>
    </citation>
    <scope>NUCLEOTIDE SEQUENCE [LARGE SCALE GENOMIC DNA]</scope>
    <source>
        <strain evidence="7">JCM 31921</strain>
    </source>
</reference>
<dbReference type="InterPro" id="IPR018967">
    <property type="entry name" value="FeS-contain_CDGSH-typ"/>
</dbReference>
<keyword evidence="7" id="KW-1185">Reference proteome</keyword>
<gene>
    <name evidence="6" type="ORF">GCM10023092_15270</name>
</gene>
<keyword evidence="4" id="KW-0411">Iron-sulfur</keyword>
<evidence type="ECO:0000256" key="1">
    <source>
        <dbReference type="ARBA" id="ARBA00022714"/>
    </source>
</evidence>
<evidence type="ECO:0000313" key="6">
    <source>
        <dbReference type="EMBL" id="GAA4454004.1"/>
    </source>
</evidence>
<name>A0ABP8MS80_9BACT</name>
<dbReference type="InterPro" id="IPR010693">
    <property type="entry name" value="Divergent_4Fe-4S_mono-cluster"/>
</dbReference>
<accession>A0ABP8MS80</accession>
<organism evidence="6 7">
    <name type="scientific">Rurimicrobium arvi</name>
    <dbReference type="NCBI Taxonomy" id="2049916"/>
    <lineage>
        <taxon>Bacteria</taxon>
        <taxon>Pseudomonadati</taxon>
        <taxon>Bacteroidota</taxon>
        <taxon>Chitinophagia</taxon>
        <taxon>Chitinophagales</taxon>
        <taxon>Chitinophagaceae</taxon>
        <taxon>Rurimicrobium</taxon>
    </lineage>
</organism>
<dbReference type="Gene3D" id="3.40.5.90">
    <property type="entry name" value="CDGSH iron-sulfur domain, mitoNEET-type"/>
    <property type="match status" value="1"/>
</dbReference>
<dbReference type="InterPro" id="IPR042216">
    <property type="entry name" value="MitoNEET_CISD"/>
</dbReference>
<protein>
    <recommendedName>
        <fullName evidence="5">Iron-binding zinc finger CDGSH type domain-containing protein</fullName>
    </recommendedName>
</protein>
<dbReference type="Proteomes" id="UP001501410">
    <property type="component" value="Unassembled WGS sequence"/>
</dbReference>
<comment type="caution">
    <text evidence="6">The sequence shown here is derived from an EMBL/GenBank/DDBJ whole genome shotgun (WGS) entry which is preliminary data.</text>
</comment>
<sequence>MKSVTKYYSNGEVTIVWQNEKCIHSTVCWKNSTGLPDVFNPKDRPWIKPEAAETAAIIEQVKKCPSGALSFFMNADVAQNAAPEAPETQPETQVQSETIIELAPKGPLMVYGNVVIKDADGKETRKSKVTALCRCGASANKPFCDGSHTKIDFQG</sequence>
<evidence type="ECO:0000259" key="5">
    <source>
        <dbReference type="SMART" id="SM00704"/>
    </source>
</evidence>
<dbReference type="SMART" id="SM00704">
    <property type="entry name" value="ZnF_CDGSH"/>
    <property type="match status" value="1"/>
</dbReference>
<dbReference type="Pfam" id="PF06902">
    <property type="entry name" value="Fer4_19"/>
    <property type="match status" value="1"/>
</dbReference>
<dbReference type="RefSeq" id="WP_344824881.1">
    <property type="nucleotide sequence ID" value="NZ_BAABEZ010000022.1"/>
</dbReference>
<dbReference type="Pfam" id="PF09360">
    <property type="entry name" value="zf-CDGSH"/>
    <property type="match status" value="1"/>
</dbReference>
<keyword evidence="3" id="KW-0408">Iron</keyword>
<evidence type="ECO:0000256" key="2">
    <source>
        <dbReference type="ARBA" id="ARBA00022723"/>
    </source>
</evidence>
<dbReference type="EMBL" id="BAABEZ010000022">
    <property type="protein sequence ID" value="GAA4454004.1"/>
    <property type="molecule type" value="Genomic_DNA"/>
</dbReference>
<evidence type="ECO:0000256" key="3">
    <source>
        <dbReference type="ARBA" id="ARBA00023004"/>
    </source>
</evidence>
<evidence type="ECO:0000256" key="4">
    <source>
        <dbReference type="ARBA" id="ARBA00023014"/>
    </source>
</evidence>
<keyword evidence="1" id="KW-0001">2Fe-2S</keyword>